<organism evidence="2 3">
    <name type="scientific">Edhazardia aedis (strain USNM 41457)</name>
    <name type="common">Microsporidian parasite</name>
    <dbReference type="NCBI Taxonomy" id="1003232"/>
    <lineage>
        <taxon>Eukaryota</taxon>
        <taxon>Fungi</taxon>
        <taxon>Fungi incertae sedis</taxon>
        <taxon>Microsporidia</taxon>
        <taxon>Edhazardia</taxon>
    </lineage>
</organism>
<proteinExistence type="predicted"/>
<dbReference type="PROSITE" id="PS51354">
    <property type="entry name" value="GLUTAREDOXIN_2"/>
    <property type="match status" value="1"/>
</dbReference>
<dbReference type="InterPro" id="IPR002109">
    <property type="entry name" value="Glutaredoxin"/>
</dbReference>
<gene>
    <name evidence="2" type="ORF">EDEG_02094</name>
</gene>
<dbReference type="InParanoid" id="J9DQK0"/>
<keyword evidence="3" id="KW-1185">Reference proteome</keyword>
<reference evidence="2 3" key="1">
    <citation type="submission" date="2011-08" db="EMBL/GenBank/DDBJ databases">
        <authorList>
            <person name="Liu Z.J."/>
            <person name="Shi F.L."/>
            <person name="Lu J.Q."/>
            <person name="Li M."/>
            <person name="Wang Z.L."/>
        </authorList>
    </citation>
    <scope>NUCLEOTIDE SEQUENCE [LARGE SCALE GENOMIC DNA]</scope>
    <source>
        <strain evidence="2 3">USNM 41457</strain>
    </source>
</reference>
<dbReference type="PRINTS" id="PR00160">
    <property type="entry name" value="GLUTAREDOXIN"/>
</dbReference>
<evidence type="ECO:0000259" key="1">
    <source>
        <dbReference type="Pfam" id="PF00462"/>
    </source>
</evidence>
<dbReference type="HOGENOM" id="CLU_026126_10_1_1"/>
<name>J9DQK0_EDHAE</name>
<dbReference type="InterPro" id="IPR014025">
    <property type="entry name" value="Glutaredoxin_subgr"/>
</dbReference>
<dbReference type="VEuPathDB" id="MicrosporidiaDB:EDEG_02094"/>
<feature type="domain" description="Glutaredoxin" evidence="1">
    <location>
        <begin position="15"/>
        <end position="71"/>
    </location>
</feature>
<dbReference type="Pfam" id="PF00462">
    <property type="entry name" value="Glutaredoxin"/>
    <property type="match status" value="1"/>
</dbReference>
<dbReference type="Gene3D" id="3.40.30.10">
    <property type="entry name" value="Glutaredoxin"/>
    <property type="match status" value="1"/>
</dbReference>
<evidence type="ECO:0000313" key="2">
    <source>
        <dbReference type="EMBL" id="EJW03582.1"/>
    </source>
</evidence>
<dbReference type="AlphaFoldDB" id="J9DQK0"/>
<dbReference type="Proteomes" id="UP000003163">
    <property type="component" value="Unassembled WGS sequence"/>
</dbReference>
<dbReference type="STRING" id="1003232.J9DQK0"/>
<comment type="caution">
    <text evidence="2">The sequence shown here is derived from an EMBL/GenBank/DDBJ whole genome shotgun (WGS) entry which is preliminary data.</text>
</comment>
<dbReference type="CDD" id="cd02066">
    <property type="entry name" value="GRX_family"/>
    <property type="match status" value="1"/>
</dbReference>
<dbReference type="OrthoDB" id="418495at2759"/>
<dbReference type="EMBL" id="AFBI03000034">
    <property type="protein sequence ID" value="EJW03582.1"/>
    <property type="molecule type" value="Genomic_DNA"/>
</dbReference>
<dbReference type="InterPro" id="IPR036249">
    <property type="entry name" value="Thioredoxin-like_sf"/>
</dbReference>
<dbReference type="SUPFAM" id="SSF52833">
    <property type="entry name" value="Thioredoxin-like"/>
    <property type="match status" value="1"/>
</dbReference>
<accession>J9DQK0</accession>
<dbReference type="GO" id="GO:0016491">
    <property type="term" value="F:oxidoreductase activity"/>
    <property type="evidence" value="ECO:0007669"/>
    <property type="project" value="UniProtKB-ARBA"/>
</dbReference>
<protein>
    <recommendedName>
        <fullName evidence="1">Glutaredoxin domain-containing protein</fullName>
    </recommendedName>
</protein>
<dbReference type="FunCoup" id="J9DQK0">
    <property type="interactions" value="72"/>
</dbReference>
<evidence type="ECO:0000313" key="3">
    <source>
        <dbReference type="Proteomes" id="UP000003163"/>
    </source>
</evidence>
<dbReference type="OMA" id="MEHSEIK"/>
<reference evidence="3" key="2">
    <citation type="submission" date="2015-07" db="EMBL/GenBank/DDBJ databases">
        <title>Contrasting host-pathogen interactions and genome evolution in two generalist and specialist microsporidian pathogens of mosquitoes.</title>
        <authorList>
            <consortium name="The Broad Institute Genomics Platform"/>
            <consortium name="The Broad Institute Genome Sequencing Center for Infectious Disease"/>
            <person name="Cuomo C.A."/>
            <person name="Sanscrainte N.D."/>
            <person name="Goldberg J.M."/>
            <person name="Heiman D."/>
            <person name="Young S."/>
            <person name="Zeng Q."/>
            <person name="Becnel J.J."/>
            <person name="Birren B.W."/>
        </authorList>
    </citation>
    <scope>NUCLEOTIDE SEQUENCE [LARGE SCALE GENOMIC DNA]</scope>
    <source>
        <strain evidence="3">USNM 41457</strain>
    </source>
</reference>
<sequence>MKIEEAVEKYPNLLIGKAFCMYCDNAVNLLSHEYVDYMYLSSKTHSDLVQEVKNKYNHNTYPMIFIDKKFIGGCSELRKYLKEKGNNNN</sequence>